<comment type="caution">
    <text evidence="3">The sequence shown here is derived from an EMBL/GenBank/DDBJ whole genome shotgun (WGS) entry which is preliminary data.</text>
</comment>
<name>A0AAD9MFM3_9PEZI</name>
<reference evidence="3" key="1">
    <citation type="journal article" date="2023" name="Mol. Plant Microbe Interact.">
        <title>Elucidating the Obligate Nature and Biological Capacity of an Invasive Fungal Corn Pathogen.</title>
        <authorList>
            <person name="MacCready J.S."/>
            <person name="Roggenkamp E.M."/>
            <person name="Gdanetz K."/>
            <person name="Chilvers M.I."/>
        </authorList>
    </citation>
    <scope>NUCLEOTIDE SEQUENCE</scope>
    <source>
        <strain evidence="3">PM02</strain>
    </source>
</reference>
<feature type="compositionally biased region" description="Low complexity" evidence="1">
    <location>
        <begin position="266"/>
        <end position="279"/>
    </location>
</feature>
<sequence>MGPPSREGPDGSSIKPVSSLLAKFENMNKGNDPFEIQTQPQAQVPSARTLSPSPNPDRSRDEPAPATSHPALHPALHPAPREPPAVPKTRPKEKPVTLQLSGPGPGCTTNSLTSLKRPHLPPPISPRPMHPPSVLVEPPVSPPKRGGTDVAVGERPGFLHQPDSLVKSASPSGPKQFKIPSRPHTPVLDPRRSPRLAPSQPPSPPPPRRSAELRREKDTRETTGKTGPPPPVKRSEKPHIRARTGHRPEVNLALDLPNKMGDYLVSPFSSPPSSDGGSPVQEEALPMLPSRPRPQPEPQDNRSQAAKVAFEPPPVHHTVVSRRKEREEANGPGRPGLTPQATGDRPALPARPQKRVVSTPTTQQQQPPLLQVPSEFRVPVQHIGDATSGNGAGVAVKAESTGQTTAYPDTSRTNRSSPCIGKGVHEIATRYDSRLFDMCGDLVCTTGSYTRVWSLNDGELLMSLAMGDGIKGLSVAFKPGLNVDEEGKRVWIANSSGEVMEADIATQSIVSSKPQVHSRHEVIKIHRHFNELWTLDDPGTLHVWAPDDSGVPNLTGGPTQSFRLPRGHLFSLVVGDELWHATGKEIRVFLPTADGRPQFQVLMRPLCQESAGEVTSGTLLSSEPDRVFFGHNDGKVSIYSRSTYACLGVVNVSAYKINSLAGAGQYIWAGYNNGRISVFDMAETPWLLKKDWLAHDNPVVKMIADSSSFYRLDRYHVVSLGADNMLRAWDGLLRDDWLQDEMKRKDSEYCEFQKIKGLVMTWNAGASTPHSLRYSDADSTFIRDLLRNSDSPDILIFGFQELVDLEDKTATAKRILKPKKKEGSDQERMSHQYRDWRDFLARSLDDHMAGDLYHLLHTAPLVGLFTCIFVKADLRDRISKLSGAEVKRGMGGLHGNKGAITVRFMVDDTSLCFINCHLAAGQGNANSRHNDIAAILETPVFPAEHDAAARVDHFVGGGDGCMVLDHELCVVNGDLNYRIDTMSRDTVVAAVKAGNLGKLLERDQLLVARRRKPAFHLRMFEELPIAFAPTYKYDVGTDNYDSSEKKRSPAWCDRLLFRGAQGRVEQLDYRRHEVRVSDHRPVSGRFHFTIKKIVPRKRAVAWAECQQTWENVKAEEASREQLYYLTHVIGYDQATAQRLIEERMSRFIQRRSSRHRE</sequence>
<feature type="compositionally biased region" description="Polar residues" evidence="1">
    <location>
        <begin position="36"/>
        <end position="52"/>
    </location>
</feature>
<feature type="compositionally biased region" description="Low complexity" evidence="1">
    <location>
        <begin position="356"/>
        <end position="367"/>
    </location>
</feature>
<feature type="compositionally biased region" description="Pro residues" evidence="1">
    <location>
        <begin position="120"/>
        <end position="131"/>
    </location>
</feature>
<evidence type="ECO:0000259" key="2">
    <source>
        <dbReference type="SMART" id="SM00128"/>
    </source>
</evidence>
<dbReference type="PANTHER" id="PTHR11200:SF240">
    <property type="entry name" value="INOSITOL POLYPHOSPHATE 5-PHOSPHATASE C9G1.10C-RELATED"/>
    <property type="match status" value="1"/>
</dbReference>
<protein>
    <recommendedName>
        <fullName evidence="2">Inositol polyphosphate-related phosphatase domain-containing protein</fullName>
    </recommendedName>
</protein>
<dbReference type="InterPro" id="IPR036691">
    <property type="entry name" value="Endo/exonu/phosph_ase_sf"/>
</dbReference>
<dbReference type="Proteomes" id="UP001217918">
    <property type="component" value="Unassembled WGS sequence"/>
</dbReference>
<feature type="compositionally biased region" description="Low complexity" evidence="1">
    <location>
        <begin position="64"/>
        <end position="78"/>
    </location>
</feature>
<feature type="compositionally biased region" description="Basic and acidic residues" evidence="1">
    <location>
        <begin position="209"/>
        <end position="223"/>
    </location>
</feature>
<dbReference type="FunFam" id="3.60.10.10:FF:000036">
    <property type="entry name" value="Inositol polyphosphate phosphatase, putative"/>
    <property type="match status" value="1"/>
</dbReference>
<dbReference type="InterPro" id="IPR015943">
    <property type="entry name" value="WD40/YVTN_repeat-like_dom_sf"/>
</dbReference>
<feature type="region of interest" description="Disordered" evidence="1">
    <location>
        <begin position="1"/>
        <end position="367"/>
    </location>
</feature>
<dbReference type="InterPro" id="IPR000300">
    <property type="entry name" value="IPPc"/>
</dbReference>
<dbReference type="GO" id="GO:0004439">
    <property type="term" value="F:phosphatidylinositol-4,5-bisphosphate 5-phosphatase activity"/>
    <property type="evidence" value="ECO:0007669"/>
    <property type="project" value="TreeGrafter"/>
</dbReference>
<gene>
    <name evidence="3" type="ORF">P8C59_006554</name>
</gene>
<dbReference type="EMBL" id="JAQQPM010000006">
    <property type="protein sequence ID" value="KAK2072183.1"/>
    <property type="molecule type" value="Genomic_DNA"/>
</dbReference>
<dbReference type="SUPFAM" id="SSF50978">
    <property type="entry name" value="WD40 repeat-like"/>
    <property type="match status" value="1"/>
</dbReference>
<evidence type="ECO:0000313" key="4">
    <source>
        <dbReference type="Proteomes" id="UP001217918"/>
    </source>
</evidence>
<dbReference type="PANTHER" id="PTHR11200">
    <property type="entry name" value="INOSITOL 5-PHOSPHATASE"/>
    <property type="match status" value="1"/>
</dbReference>
<dbReference type="SUPFAM" id="SSF56219">
    <property type="entry name" value="DNase I-like"/>
    <property type="match status" value="1"/>
</dbReference>
<organism evidence="3 4">
    <name type="scientific">Phyllachora maydis</name>
    <dbReference type="NCBI Taxonomy" id="1825666"/>
    <lineage>
        <taxon>Eukaryota</taxon>
        <taxon>Fungi</taxon>
        <taxon>Dikarya</taxon>
        <taxon>Ascomycota</taxon>
        <taxon>Pezizomycotina</taxon>
        <taxon>Sordariomycetes</taxon>
        <taxon>Sordariomycetidae</taxon>
        <taxon>Phyllachorales</taxon>
        <taxon>Phyllachoraceae</taxon>
        <taxon>Phyllachora</taxon>
    </lineage>
</organism>
<dbReference type="Gene3D" id="2.130.10.10">
    <property type="entry name" value="YVTN repeat-like/Quinoprotein amine dehydrogenase"/>
    <property type="match status" value="1"/>
</dbReference>
<accession>A0AAD9MFM3</accession>
<feature type="compositionally biased region" description="Polar residues" evidence="1">
    <location>
        <begin position="400"/>
        <end position="417"/>
    </location>
</feature>
<dbReference type="SMART" id="SM00128">
    <property type="entry name" value="IPPc"/>
    <property type="match status" value="1"/>
</dbReference>
<dbReference type="Pfam" id="PF22669">
    <property type="entry name" value="Exo_endo_phos2"/>
    <property type="match status" value="1"/>
</dbReference>
<dbReference type="Gene3D" id="3.60.10.10">
    <property type="entry name" value="Endonuclease/exonuclease/phosphatase"/>
    <property type="match status" value="1"/>
</dbReference>
<dbReference type="GO" id="GO:0046856">
    <property type="term" value="P:phosphatidylinositol dephosphorylation"/>
    <property type="evidence" value="ECO:0007669"/>
    <property type="project" value="InterPro"/>
</dbReference>
<proteinExistence type="predicted"/>
<dbReference type="InterPro" id="IPR036322">
    <property type="entry name" value="WD40_repeat_dom_sf"/>
</dbReference>
<evidence type="ECO:0000256" key="1">
    <source>
        <dbReference type="SAM" id="MobiDB-lite"/>
    </source>
</evidence>
<feature type="domain" description="Inositol polyphosphate-related phosphatase" evidence="2">
    <location>
        <begin position="753"/>
        <end position="1094"/>
    </location>
</feature>
<keyword evidence="4" id="KW-1185">Reference proteome</keyword>
<feature type="region of interest" description="Disordered" evidence="1">
    <location>
        <begin position="385"/>
        <end position="418"/>
    </location>
</feature>
<evidence type="ECO:0000313" key="3">
    <source>
        <dbReference type="EMBL" id="KAK2072183.1"/>
    </source>
</evidence>
<dbReference type="AlphaFoldDB" id="A0AAD9MFM3"/>
<dbReference type="InterPro" id="IPR046985">
    <property type="entry name" value="IP5"/>
</dbReference>
<feature type="compositionally biased region" description="Pro residues" evidence="1">
    <location>
        <begin position="199"/>
        <end position="208"/>
    </location>
</feature>